<dbReference type="NCBIfam" id="TIGR01484">
    <property type="entry name" value="HAD-SF-IIB"/>
    <property type="match status" value="1"/>
</dbReference>
<comment type="caution">
    <text evidence="1">The sequence shown here is derived from an EMBL/GenBank/DDBJ whole genome shotgun (WGS) entry which is preliminary data.</text>
</comment>
<dbReference type="InterPro" id="IPR000150">
    <property type="entry name" value="Cof"/>
</dbReference>
<dbReference type="CDD" id="cd07516">
    <property type="entry name" value="HAD_Pase"/>
    <property type="match status" value="1"/>
</dbReference>
<organism evidence="1 2">
    <name type="scientific">Candidatus Kerfeldbacteria bacterium CG_4_10_14_0_8_um_filter_42_10</name>
    <dbReference type="NCBI Taxonomy" id="2014248"/>
    <lineage>
        <taxon>Bacteria</taxon>
        <taxon>Candidatus Kerfeldiibacteriota</taxon>
    </lineage>
</organism>
<dbReference type="GO" id="GO:0000287">
    <property type="term" value="F:magnesium ion binding"/>
    <property type="evidence" value="ECO:0007669"/>
    <property type="project" value="TreeGrafter"/>
</dbReference>
<dbReference type="InterPro" id="IPR036412">
    <property type="entry name" value="HAD-like_sf"/>
</dbReference>
<dbReference type="AlphaFoldDB" id="A0A2M7RJ89"/>
<dbReference type="PANTHER" id="PTHR10000:SF8">
    <property type="entry name" value="HAD SUPERFAMILY HYDROLASE-LIKE, TYPE 3"/>
    <property type="match status" value="1"/>
</dbReference>
<dbReference type="Pfam" id="PF08282">
    <property type="entry name" value="Hydrolase_3"/>
    <property type="match status" value="1"/>
</dbReference>
<dbReference type="Proteomes" id="UP000230779">
    <property type="component" value="Unassembled WGS sequence"/>
</dbReference>
<dbReference type="SUPFAM" id="SSF56784">
    <property type="entry name" value="HAD-like"/>
    <property type="match status" value="1"/>
</dbReference>
<evidence type="ECO:0000313" key="2">
    <source>
        <dbReference type="Proteomes" id="UP000230779"/>
    </source>
</evidence>
<dbReference type="Gene3D" id="3.40.50.1000">
    <property type="entry name" value="HAD superfamily/HAD-like"/>
    <property type="match status" value="1"/>
</dbReference>
<dbReference type="SFLD" id="SFLDS00003">
    <property type="entry name" value="Haloacid_Dehalogenase"/>
    <property type="match status" value="1"/>
</dbReference>
<dbReference type="GO" id="GO:0016791">
    <property type="term" value="F:phosphatase activity"/>
    <property type="evidence" value="ECO:0007669"/>
    <property type="project" value="TreeGrafter"/>
</dbReference>
<dbReference type="PANTHER" id="PTHR10000">
    <property type="entry name" value="PHOSPHOSERINE PHOSPHATASE"/>
    <property type="match status" value="1"/>
</dbReference>
<proteinExistence type="predicted"/>
<dbReference type="EMBL" id="PFMD01000027">
    <property type="protein sequence ID" value="PIY96833.1"/>
    <property type="molecule type" value="Genomic_DNA"/>
</dbReference>
<gene>
    <name evidence="1" type="ORF">COY66_02810</name>
</gene>
<dbReference type="Gene3D" id="3.30.1240.10">
    <property type="match status" value="1"/>
</dbReference>
<sequence length="278" mass="31601">MVNKSTKEYKLIALDLDGVLLKSDMKVLPNTVKIIKKIHKRGVKIIIVTGKSLFSAKKYANLLGIRDLMICNHGAIIGDPVKNKLLFEIRLPRYALKAIGLMLNTYPELQCYFTSDNKAFMVENPLIPVKEQYHEKNGFKLEKQYPLNYKFEKLLKKVPSKIIFYTPIGKEKKYILALKKYFKNKVNVYRSKPGNVELSPLTVSKGKALSIICRKWKIKPQEAIAVGDEENDISMLKFAGLGVAINNAVPQLKRHADYITSRSNENGGVEEAIKKFIL</sequence>
<accession>A0A2M7RJ89</accession>
<reference evidence="1 2" key="1">
    <citation type="submission" date="2017-09" db="EMBL/GenBank/DDBJ databases">
        <title>Depth-based differentiation of microbial function through sediment-hosted aquifers and enrichment of novel symbionts in the deep terrestrial subsurface.</title>
        <authorList>
            <person name="Probst A.J."/>
            <person name="Ladd B."/>
            <person name="Jarett J.K."/>
            <person name="Geller-Mcgrath D.E."/>
            <person name="Sieber C.M."/>
            <person name="Emerson J.B."/>
            <person name="Anantharaman K."/>
            <person name="Thomas B.C."/>
            <person name="Malmstrom R."/>
            <person name="Stieglmeier M."/>
            <person name="Klingl A."/>
            <person name="Woyke T."/>
            <person name="Ryan C.M."/>
            <person name="Banfield J.F."/>
        </authorList>
    </citation>
    <scope>NUCLEOTIDE SEQUENCE [LARGE SCALE GENOMIC DNA]</scope>
    <source>
        <strain evidence="1">CG_4_10_14_0_8_um_filter_42_10</strain>
    </source>
</reference>
<dbReference type="GO" id="GO:0005829">
    <property type="term" value="C:cytosol"/>
    <property type="evidence" value="ECO:0007669"/>
    <property type="project" value="TreeGrafter"/>
</dbReference>
<dbReference type="SFLD" id="SFLDG01140">
    <property type="entry name" value="C2.B:_Phosphomannomutase_and_P"/>
    <property type="match status" value="1"/>
</dbReference>
<protein>
    <recommendedName>
        <fullName evidence="3">Cof-type HAD-IIB family hydrolase</fullName>
    </recommendedName>
</protein>
<evidence type="ECO:0008006" key="3">
    <source>
        <dbReference type="Google" id="ProtNLM"/>
    </source>
</evidence>
<evidence type="ECO:0000313" key="1">
    <source>
        <dbReference type="EMBL" id="PIY96833.1"/>
    </source>
</evidence>
<dbReference type="InterPro" id="IPR006379">
    <property type="entry name" value="HAD-SF_hydro_IIB"/>
</dbReference>
<name>A0A2M7RJ89_9BACT</name>
<dbReference type="NCBIfam" id="TIGR00099">
    <property type="entry name" value="Cof-subfamily"/>
    <property type="match status" value="1"/>
</dbReference>
<dbReference type="InterPro" id="IPR023214">
    <property type="entry name" value="HAD_sf"/>
</dbReference>